<dbReference type="PANTHER" id="PTHR43046:SF14">
    <property type="entry name" value="MUTT_NUDIX FAMILY PROTEIN"/>
    <property type="match status" value="1"/>
</dbReference>
<evidence type="ECO:0000313" key="5">
    <source>
        <dbReference type="EMBL" id="MDQ2091708.1"/>
    </source>
</evidence>
<proteinExistence type="inferred from homology"/>
<reference evidence="5" key="1">
    <citation type="submission" date="2022-07" db="EMBL/GenBank/DDBJ databases">
        <authorList>
            <person name="Otstavnykh N."/>
            <person name="Isaeva M."/>
            <person name="Bystritskaya E."/>
        </authorList>
    </citation>
    <scope>NUCLEOTIDE SEQUENCE</scope>
    <source>
        <strain evidence="5">KCTC 52189</strain>
    </source>
</reference>
<dbReference type="PRINTS" id="PR00502">
    <property type="entry name" value="NUDIXFAMILY"/>
</dbReference>
<dbReference type="PANTHER" id="PTHR43046">
    <property type="entry name" value="GDP-MANNOSE MANNOSYL HYDROLASE"/>
    <property type="match status" value="1"/>
</dbReference>
<dbReference type="EMBL" id="JANHAX010000006">
    <property type="protein sequence ID" value="MDQ2091708.1"/>
    <property type="molecule type" value="Genomic_DNA"/>
</dbReference>
<dbReference type="InterPro" id="IPR015797">
    <property type="entry name" value="NUDIX_hydrolase-like_dom_sf"/>
</dbReference>
<feature type="domain" description="Nudix hydrolase" evidence="4">
    <location>
        <begin position="13"/>
        <end position="146"/>
    </location>
</feature>
<dbReference type="InterPro" id="IPR020084">
    <property type="entry name" value="NUDIX_hydrolase_CS"/>
</dbReference>
<keyword evidence="2 3" id="KW-0378">Hydrolase</keyword>
<dbReference type="GO" id="GO:0016787">
    <property type="term" value="F:hydrolase activity"/>
    <property type="evidence" value="ECO:0007669"/>
    <property type="project" value="UniProtKB-KW"/>
</dbReference>
<organism evidence="5 6">
    <name type="scientific">Marimonas arenosa</name>
    <dbReference type="NCBI Taxonomy" id="1795305"/>
    <lineage>
        <taxon>Bacteria</taxon>
        <taxon>Pseudomonadati</taxon>
        <taxon>Pseudomonadota</taxon>
        <taxon>Alphaproteobacteria</taxon>
        <taxon>Rhodobacterales</taxon>
        <taxon>Paracoccaceae</taxon>
        <taxon>Marimonas</taxon>
    </lineage>
</organism>
<dbReference type="Pfam" id="PF00293">
    <property type="entry name" value="NUDIX"/>
    <property type="match status" value="1"/>
</dbReference>
<dbReference type="RefSeq" id="WP_306737009.1">
    <property type="nucleotide sequence ID" value="NZ_JANHAX010000006.1"/>
</dbReference>
<dbReference type="Gene3D" id="3.90.79.10">
    <property type="entry name" value="Nucleoside Triphosphate Pyrophosphohydrolase"/>
    <property type="match status" value="1"/>
</dbReference>
<comment type="similarity">
    <text evidence="3">Belongs to the Nudix hydrolase family.</text>
</comment>
<sequence length="146" mass="15881">MSRFRDIGPLPDPVVWHGATVLARDSAGRVLMQLRDDRANVVAPGQWCFFGGAVEPGETLETAARREFLEETGIDIADAPLEPLARFASGALVGGVVHVFTLGRPVTADEVTLGEGAGFAFLTRAQVERFDVIANFRRLLLELDEF</sequence>
<evidence type="ECO:0000313" key="6">
    <source>
        <dbReference type="Proteomes" id="UP001226762"/>
    </source>
</evidence>
<comment type="cofactor">
    <cofactor evidence="1">
        <name>Mg(2+)</name>
        <dbReference type="ChEBI" id="CHEBI:18420"/>
    </cofactor>
</comment>
<dbReference type="AlphaFoldDB" id="A0AAE3WHJ6"/>
<evidence type="ECO:0000256" key="2">
    <source>
        <dbReference type="ARBA" id="ARBA00022801"/>
    </source>
</evidence>
<evidence type="ECO:0000256" key="1">
    <source>
        <dbReference type="ARBA" id="ARBA00001946"/>
    </source>
</evidence>
<evidence type="ECO:0000259" key="4">
    <source>
        <dbReference type="PROSITE" id="PS51462"/>
    </source>
</evidence>
<gene>
    <name evidence="5" type="ORF">NO357_17540</name>
</gene>
<dbReference type="Proteomes" id="UP001226762">
    <property type="component" value="Unassembled WGS sequence"/>
</dbReference>
<evidence type="ECO:0000256" key="3">
    <source>
        <dbReference type="RuleBase" id="RU003476"/>
    </source>
</evidence>
<comment type="caution">
    <text evidence="5">The sequence shown here is derived from an EMBL/GenBank/DDBJ whole genome shotgun (WGS) entry which is preliminary data.</text>
</comment>
<dbReference type="SUPFAM" id="SSF55811">
    <property type="entry name" value="Nudix"/>
    <property type="match status" value="1"/>
</dbReference>
<protein>
    <submittedName>
        <fullName evidence="5">NUDIX hydrolase</fullName>
    </submittedName>
</protein>
<accession>A0AAE3WHJ6</accession>
<dbReference type="InterPro" id="IPR000086">
    <property type="entry name" value="NUDIX_hydrolase_dom"/>
</dbReference>
<dbReference type="PROSITE" id="PS51462">
    <property type="entry name" value="NUDIX"/>
    <property type="match status" value="1"/>
</dbReference>
<reference evidence="5" key="2">
    <citation type="submission" date="2023-02" db="EMBL/GenBank/DDBJ databases">
        <title>'Rhodoalgimonas zhirmunskyi' gen. nov., isolated from a red alga.</title>
        <authorList>
            <person name="Nedashkovskaya O.I."/>
            <person name="Otstavnykh N.Y."/>
            <person name="Bystritskaya E.P."/>
            <person name="Balabanova L.A."/>
            <person name="Isaeva M.P."/>
        </authorList>
    </citation>
    <scope>NUCLEOTIDE SEQUENCE</scope>
    <source>
        <strain evidence="5">KCTC 52189</strain>
    </source>
</reference>
<dbReference type="PROSITE" id="PS00893">
    <property type="entry name" value="NUDIX_BOX"/>
    <property type="match status" value="1"/>
</dbReference>
<dbReference type="InterPro" id="IPR020476">
    <property type="entry name" value="Nudix_hydrolase"/>
</dbReference>
<keyword evidence="6" id="KW-1185">Reference proteome</keyword>
<name>A0AAE3WHJ6_9RHOB</name>